<keyword evidence="11" id="KW-0675">Receptor</keyword>
<keyword evidence="9 15" id="KW-1133">Transmembrane helix</keyword>
<dbReference type="OrthoDB" id="69842at2759"/>
<feature type="region of interest" description="Disordered" evidence="14">
    <location>
        <begin position="656"/>
        <end position="683"/>
    </location>
</feature>
<feature type="compositionally biased region" description="Basic and acidic residues" evidence="14">
    <location>
        <begin position="659"/>
        <end position="675"/>
    </location>
</feature>
<dbReference type="GO" id="GO:0005524">
    <property type="term" value="F:ATP binding"/>
    <property type="evidence" value="ECO:0007669"/>
    <property type="project" value="UniProtKB-UniRule"/>
</dbReference>
<evidence type="ECO:0000256" key="10">
    <source>
        <dbReference type="ARBA" id="ARBA00023136"/>
    </source>
</evidence>
<dbReference type="Pfam" id="PF08263">
    <property type="entry name" value="LRRNT_2"/>
    <property type="match status" value="1"/>
</dbReference>
<dbReference type="CDD" id="cd14066">
    <property type="entry name" value="STKc_IRAK"/>
    <property type="match status" value="1"/>
</dbReference>
<evidence type="ECO:0000256" key="8">
    <source>
        <dbReference type="ARBA" id="ARBA00022840"/>
    </source>
</evidence>
<evidence type="ECO:0000256" key="12">
    <source>
        <dbReference type="ARBA" id="ARBA00038349"/>
    </source>
</evidence>
<dbReference type="AlphaFoldDB" id="A0A2U1M7I7"/>
<evidence type="ECO:0000256" key="15">
    <source>
        <dbReference type="SAM" id="Phobius"/>
    </source>
</evidence>
<keyword evidence="2" id="KW-0597">Phosphoprotein</keyword>
<dbReference type="FunFam" id="1.10.510.10:FF:000095">
    <property type="entry name" value="protein STRUBBELIG-RECEPTOR FAMILY 8"/>
    <property type="match status" value="1"/>
</dbReference>
<dbReference type="Gene3D" id="3.30.200.20">
    <property type="entry name" value="Phosphorylase Kinase, domain 1"/>
    <property type="match status" value="1"/>
</dbReference>
<evidence type="ECO:0000256" key="11">
    <source>
        <dbReference type="ARBA" id="ARBA00023170"/>
    </source>
</evidence>
<keyword evidence="7 13" id="KW-0547">Nucleotide-binding</keyword>
<dbReference type="InterPro" id="IPR000719">
    <property type="entry name" value="Prot_kinase_dom"/>
</dbReference>
<comment type="subcellular location">
    <subcellularLocation>
        <location evidence="1">Membrane</location>
        <topology evidence="1">Single-pass membrane protein</topology>
    </subcellularLocation>
</comment>
<dbReference type="Pfam" id="PF07714">
    <property type="entry name" value="PK_Tyr_Ser-Thr"/>
    <property type="match status" value="1"/>
</dbReference>
<evidence type="ECO:0000256" key="9">
    <source>
        <dbReference type="ARBA" id="ARBA00022989"/>
    </source>
</evidence>
<dbReference type="PANTHER" id="PTHR48010">
    <property type="entry name" value="OS05G0588300 PROTEIN"/>
    <property type="match status" value="1"/>
</dbReference>
<dbReference type="InterPro" id="IPR017441">
    <property type="entry name" value="Protein_kinase_ATP_BS"/>
</dbReference>
<keyword evidence="4 15" id="KW-0812">Transmembrane</keyword>
<evidence type="ECO:0000259" key="16">
    <source>
        <dbReference type="PROSITE" id="PS50011"/>
    </source>
</evidence>
<feature type="transmembrane region" description="Helical" evidence="15">
    <location>
        <begin position="87"/>
        <end position="105"/>
    </location>
</feature>
<protein>
    <submittedName>
        <fullName evidence="17">Leucine-rich repeat protein</fullName>
    </submittedName>
</protein>
<keyword evidence="5" id="KW-0732">Signal</keyword>
<keyword evidence="8 13" id="KW-0067">ATP-binding</keyword>
<accession>A0A2U1M7I7</accession>
<evidence type="ECO:0000256" key="2">
    <source>
        <dbReference type="ARBA" id="ARBA00022553"/>
    </source>
</evidence>
<evidence type="ECO:0000256" key="7">
    <source>
        <dbReference type="ARBA" id="ARBA00022741"/>
    </source>
</evidence>
<feature type="transmembrane region" description="Helical" evidence="15">
    <location>
        <begin position="306"/>
        <end position="331"/>
    </location>
</feature>
<sequence>MMLNLGLSALIAFLVPLKHALLISPLFVMLRSPTQYGPVSPKFESLPSTVLVTPIVMFKLEIVELLRSKVHIYVVAHNHPMKLQFKVIAAILFLLHNLCVITADLKSDAQALLQFASAVPHVRKLNWNSTDPICSSWVGITCNDEGTRVIAIHLPGHGLFGPIPLNTIGKLDALRILSLRSNFLNGSLPSDIPSIPSLQFLYLQNNNFSGNIPQTLNNLTRLTALNLQFNSFTGPIPELNLTKLLLLNVSHNSLNGSIPSSLQKFPVSSFEGNSFLCGTPLSQCSFPTISPSLPVRPTEHKKKLSIAAILGIVIGGLVLLIILAIFLFFFLKKKDKDSVSELTIKAVPPGKNEKSDDFGSGVQAAEKNKLVFFEGSSYSFDLEDLLRASAEVLGKGSYGTAYKAILDEGTTVVVKRVREVGVAKKEFEQHMEFVGTIGRHPNIVPLCAYYYSKDEKLLVYEYMITGSLSALLHGNRDIGRTPLDWETRVKISLGAAKGISHIHSEGGARFAHGNIKSSNILLTADFNGCVSDLGLAPIMNFPLTKPRFIGYYAPEVIETHKFTHKSDVYSFGVLLLELLTGKAPLPSSSHDEVVDLPRWVRSVVREEWTAEVFDEELMKHPHVEEEMVQMLQIGLACVARVPDNRPSMDDVVKMIADLRSSDSSEHRASSEDNRSKSSNVQTP</sequence>
<proteinExistence type="inferred from homology"/>
<evidence type="ECO:0000256" key="1">
    <source>
        <dbReference type="ARBA" id="ARBA00004167"/>
    </source>
</evidence>
<dbReference type="InterPro" id="IPR001611">
    <property type="entry name" value="Leu-rich_rpt"/>
</dbReference>
<evidence type="ECO:0000256" key="3">
    <source>
        <dbReference type="ARBA" id="ARBA00022614"/>
    </source>
</evidence>
<dbReference type="InterPro" id="IPR011009">
    <property type="entry name" value="Kinase-like_dom_sf"/>
</dbReference>
<evidence type="ECO:0000256" key="4">
    <source>
        <dbReference type="ARBA" id="ARBA00022692"/>
    </source>
</evidence>
<dbReference type="SUPFAM" id="SSF56112">
    <property type="entry name" value="Protein kinase-like (PK-like)"/>
    <property type="match status" value="1"/>
</dbReference>
<reference evidence="17 18" key="1">
    <citation type="journal article" date="2018" name="Mol. Plant">
        <title>The genome of Artemisia annua provides insight into the evolution of Asteraceae family and artemisinin biosynthesis.</title>
        <authorList>
            <person name="Shen Q."/>
            <person name="Zhang L."/>
            <person name="Liao Z."/>
            <person name="Wang S."/>
            <person name="Yan T."/>
            <person name="Shi P."/>
            <person name="Liu M."/>
            <person name="Fu X."/>
            <person name="Pan Q."/>
            <person name="Wang Y."/>
            <person name="Lv Z."/>
            <person name="Lu X."/>
            <person name="Zhang F."/>
            <person name="Jiang W."/>
            <person name="Ma Y."/>
            <person name="Chen M."/>
            <person name="Hao X."/>
            <person name="Li L."/>
            <person name="Tang Y."/>
            <person name="Lv G."/>
            <person name="Zhou Y."/>
            <person name="Sun X."/>
            <person name="Brodelius P.E."/>
            <person name="Rose J.K.C."/>
            <person name="Tang K."/>
        </authorList>
    </citation>
    <scope>NUCLEOTIDE SEQUENCE [LARGE SCALE GENOMIC DNA]</scope>
    <source>
        <strain evidence="18">cv. Huhao1</strain>
        <tissue evidence="17">Leaf</tissue>
    </source>
</reference>
<dbReference type="Pfam" id="PF00560">
    <property type="entry name" value="LRR_1"/>
    <property type="match status" value="2"/>
</dbReference>
<organism evidence="17 18">
    <name type="scientific">Artemisia annua</name>
    <name type="common">Sweet wormwood</name>
    <dbReference type="NCBI Taxonomy" id="35608"/>
    <lineage>
        <taxon>Eukaryota</taxon>
        <taxon>Viridiplantae</taxon>
        <taxon>Streptophyta</taxon>
        <taxon>Embryophyta</taxon>
        <taxon>Tracheophyta</taxon>
        <taxon>Spermatophyta</taxon>
        <taxon>Magnoliopsida</taxon>
        <taxon>eudicotyledons</taxon>
        <taxon>Gunneridae</taxon>
        <taxon>Pentapetalae</taxon>
        <taxon>asterids</taxon>
        <taxon>campanulids</taxon>
        <taxon>Asterales</taxon>
        <taxon>Asteraceae</taxon>
        <taxon>Asteroideae</taxon>
        <taxon>Anthemideae</taxon>
        <taxon>Artemisiinae</taxon>
        <taxon>Artemisia</taxon>
    </lineage>
</organism>
<feature type="binding site" evidence="13">
    <location>
        <position position="425"/>
    </location>
    <ligand>
        <name>ATP</name>
        <dbReference type="ChEBI" id="CHEBI:30616"/>
    </ligand>
</feature>
<name>A0A2U1M7I7_ARTAN</name>
<dbReference type="InterPro" id="IPR032675">
    <property type="entry name" value="LRR_dom_sf"/>
</dbReference>
<dbReference type="PANTHER" id="PTHR48010:SF45">
    <property type="entry name" value="LEUCINE-RICH REPEAT PROTEIN, PLANT-TYPE-RELATED"/>
    <property type="match status" value="1"/>
</dbReference>
<dbReference type="FunFam" id="3.80.10.10:FF:000431">
    <property type="entry name" value="Leucine-rich repeat receptor-like protein kinase"/>
    <property type="match status" value="1"/>
</dbReference>
<dbReference type="FunFam" id="3.30.200.20:FF:000307">
    <property type="entry name" value="pollen receptor-like kinase 1"/>
    <property type="match status" value="1"/>
</dbReference>
<dbReference type="CDD" id="cd12087">
    <property type="entry name" value="TM_EGFR-like"/>
    <property type="match status" value="1"/>
</dbReference>
<feature type="domain" description="Protein kinase" evidence="16">
    <location>
        <begin position="387"/>
        <end position="658"/>
    </location>
</feature>
<dbReference type="EMBL" id="PKPP01006235">
    <property type="protein sequence ID" value="PWA57196.1"/>
    <property type="molecule type" value="Genomic_DNA"/>
</dbReference>
<dbReference type="GO" id="GO:0004672">
    <property type="term" value="F:protein kinase activity"/>
    <property type="evidence" value="ECO:0007669"/>
    <property type="project" value="InterPro"/>
</dbReference>
<evidence type="ECO:0000256" key="5">
    <source>
        <dbReference type="ARBA" id="ARBA00022729"/>
    </source>
</evidence>
<dbReference type="STRING" id="35608.A0A2U1M7I7"/>
<dbReference type="PROSITE" id="PS50011">
    <property type="entry name" value="PROTEIN_KINASE_DOM"/>
    <property type="match status" value="1"/>
</dbReference>
<evidence type="ECO:0000313" key="17">
    <source>
        <dbReference type="EMBL" id="PWA57196.1"/>
    </source>
</evidence>
<evidence type="ECO:0000256" key="14">
    <source>
        <dbReference type="SAM" id="MobiDB-lite"/>
    </source>
</evidence>
<gene>
    <name evidence="17" type="ORF">CTI12_AA411430</name>
</gene>
<dbReference type="InterPro" id="IPR050994">
    <property type="entry name" value="At_inactive_RLKs"/>
</dbReference>
<dbReference type="Gene3D" id="1.10.510.10">
    <property type="entry name" value="Transferase(Phosphotransferase) domain 1"/>
    <property type="match status" value="1"/>
</dbReference>
<evidence type="ECO:0000256" key="6">
    <source>
        <dbReference type="ARBA" id="ARBA00022737"/>
    </source>
</evidence>
<dbReference type="SUPFAM" id="SSF52058">
    <property type="entry name" value="L domain-like"/>
    <property type="match status" value="1"/>
</dbReference>
<dbReference type="InterPro" id="IPR001245">
    <property type="entry name" value="Ser-Thr/Tyr_kinase_cat_dom"/>
</dbReference>
<comment type="similarity">
    <text evidence="12">Belongs to the protein kinase superfamily.</text>
</comment>
<keyword evidence="10 15" id="KW-0472">Membrane</keyword>
<dbReference type="GO" id="GO:0016020">
    <property type="term" value="C:membrane"/>
    <property type="evidence" value="ECO:0007669"/>
    <property type="project" value="UniProtKB-SubCell"/>
</dbReference>
<comment type="caution">
    <text evidence="17">The sequence shown here is derived from an EMBL/GenBank/DDBJ whole genome shotgun (WGS) entry which is preliminary data.</text>
</comment>
<dbReference type="InterPro" id="IPR013210">
    <property type="entry name" value="LRR_N_plant-typ"/>
</dbReference>
<keyword evidence="18" id="KW-1185">Reference proteome</keyword>
<keyword evidence="6" id="KW-0677">Repeat</keyword>
<dbReference type="Gene3D" id="3.80.10.10">
    <property type="entry name" value="Ribonuclease Inhibitor"/>
    <property type="match status" value="1"/>
</dbReference>
<keyword evidence="3" id="KW-0433">Leucine-rich repeat</keyword>
<dbReference type="PROSITE" id="PS00107">
    <property type="entry name" value="PROTEIN_KINASE_ATP"/>
    <property type="match status" value="1"/>
</dbReference>
<dbReference type="Proteomes" id="UP000245207">
    <property type="component" value="Unassembled WGS sequence"/>
</dbReference>
<evidence type="ECO:0000256" key="13">
    <source>
        <dbReference type="PROSITE-ProRule" id="PRU10141"/>
    </source>
</evidence>
<evidence type="ECO:0000313" key="18">
    <source>
        <dbReference type="Proteomes" id="UP000245207"/>
    </source>
</evidence>